<reference evidence="1" key="1">
    <citation type="submission" date="2021-06" db="EMBL/GenBank/DDBJ databases">
        <authorList>
            <person name="Kallberg Y."/>
            <person name="Tangrot J."/>
            <person name="Rosling A."/>
        </authorList>
    </citation>
    <scope>NUCLEOTIDE SEQUENCE</scope>
    <source>
        <strain evidence="1">MA453B</strain>
    </source>
</reference>
<dbReference type="Proteomes" id="UP000789405">
    <property type="component" value="Unassembled WGS sequence"/>
</dbReference>
<keyword evidence="2" id="KW-1185">Reference proteome</keyword>
<dbReference type="AlphaFoldDB" id="A0A9N9NYN2"/>
<evidence type="ECO:0000313" key="1">
    <source>
        <dbReference type="EMBL" id="CAG8768693.1"/>
    </source>
</evidence>
<gene>
    <name evidence="1" type="ORF">DERYTH_LOCUS18483</name>
</gene>
<dbReference type="EMBL" id="CAJVPY010018807">
    <property type="protein sequence ID" value="CAG8768693.1"/>
    <property type="molecule type" value="Genomic_DNA"/>
</dbReference>
<protein>
    <submittedName>
        <fullName evidence="1">16404_t:CDS:1</fullName>
    </submittedName>
</protein>
<dbReference type="OrthoDB" id="2411189at2759"/>
<proteinExistence type="predicted"/>
<name>A0A9N9NYN2_9GLOM</name>
<evidence type="ECO:0000313" key="2">
    <source>
        <dbReference type="Proteomes" id="UP000789405"/>
    </source>
</evidence>
<sequence length="135" mass="16294">MANLQNCLNTWFEISNNAEDDLNKLSIWIELYKSIKLENGQRIYATKNFYQRSHFANVAIEVKRTTNYSEEKELCFGKVLLLLQLTYNNAIYSLVLVQWYDFKYQYSRRHYKYDNPYVKLLAEFNLVPLNFLQHE</sequence>
<accession>A0A9N9NYN2</accession>
<organism evidence="1 2">
    <name type="scientific">Dentiscutata erythropus</name>
    <dbReference type="NCBI Taxonomy" id="1348616"/>
    <lineage>
        <taxon>Eukaryota</taxon>
        <taxon>Fungi</taxon>
        <taxon>Fungi incertae sedis</taxon>
        <taxon>Mucoromycota</taxon>
        <taxon>Glomeromycotina</taxon>
        <taxon>Glomeromycetes</taxon>
        <taxon>Diversisporales</taxon>
        <taxon>Gigasporaceae</taxon>
        <taxon>Dentiscutata</taxon>
    </lineage>
</organism>
<comment type="caution">
    <text evidence="1">The sequence shown here is derived from an EMBL/GenBank/DDBJ whole genome shotgun (WGS) entry which is preliminary data.</text>
</comment>
<feature type="non-terminal residue" evidence="1">
    <location>
        <position position="1"/>
    </location>
</feature>